<dbReference type="Proteomes" id="UP000199452">
    <property type="component" value="Unassembled WGS sequence"/>
</dbReference>
<comment type="similarity">
    <text evidence="2 6">Belongs to the dTDP-4-dehydrorhamnose reductase family.</text>
</comment>
<dbReference type="Gene3D" id="3.40.50.720">
    <property type="entry name" value="NAD(P)-binding Rossmann-like Domain"/>
    <property type="match status" value="1"/>
</dbReference>
<dbReference type="SUPFAM" id="SSF51735">
    <property type="entry name" value="NAD(P)-binding Rossmann-fold domains"/>
    <property type="match status" value="1"/>
</dbReference>
<comment type="function">
    <text evidence="6">Catalyzes the reduction of dTDP-6-deoxy-L-lyxo-4-hexulose to yield dTDP-L-rhamnose.</text>
</comment>
<dbReference type="InterPro" id="IPR029903">
    <property type="entry name" value="RmlD-like-bd"/>
</dbReference>
<dbReference type="PANTHER" id="PTHR10491">
    <property type="entry name" value="DTDP-4-DEHYDRORHAMNOSE REDUCTASE"/>
    <property type="match status" value="1"/>
</dbReference>
<feature type="domain" description="RmlD-like substrate binding" evidence="7">
    <location>
        <begin position="18"/>
        <end position="266"/>
    </location>
</feature>
<reference evidence="8 9" key="1">
    <citation type="submission" date="2016-09" db="EMBL/GenBank/DDBJ databases">
        <authorList>
            <person name="Capua I."/>
            <person name="De Benedictis P."/>
            <person name="Joannis T."/>
            <person name="Lombin L.H."/>
            <person name="Cattoli G."/>
        </authorList>
    </citation>
    <scope>NUCLEOTIDE SEQUENCE [LARGE SCALE GENOMIC DNA]</scope>
    <source>
        <strain evidence="8 9">A7P-90m</strain>
    </source>
</reference>
<keyword evidence="6" id="KW-0560">Oxidoreductase</keyword>
<name>A0A1G6JMU0_9BACT</name>
<keyword evidence="9" id="KW-1185">Reference proteome</keyword>
<evidence type="ECO:0000256" key="3">
    <source>
        <dbReference type="ARBA" id="ARBA00012929"/>
    </source>
</evidence>
<evidence type="ECO:0000256" key="4">
    <source>
        <dbReference type="ARBA" id="ARBA00017099"/>
    </source>
</evidence>
<dbReference type="STRING" id="1640674.SAMN05216323_102048"/>
<evidence type="ECO:0000313" key="8">
    <source>
        <dbReference type="EMBL" id="SDC19276.1"/>
    </source>
</evidence>
<protein>
    <recommendedName>
        <fullName evidence="4 6">dTDP-4-dehydrorhamnose reductase</fullName>
        <ecNumber evidence="3 6">1.1.1.133</ecNumber>
    </recommendedName>
</protein>
<dbReference type="CDD" id="cd05254">
    <property type="entry name" value="dTDP_HR_like_SDR_e"/>
    <property type="match status" value="1"/>
</dbReference>
<dbReference type="Pfam" id="PF04321">
    <property type="entry name" value="RmlD_sub_bind"/>
    <property type="match status" value="1"/>
</dbReference>
<dbReference type="EC" id="1.1.1.133" evidence="3 6"/>
<gene>
    <name evidence="8" type="ORF">SAMN05216323_102048</name>
</gene>
<proteinExistence type="inferred from homology"/>
<dbReference type="GO" id="GO:0008831">
    <property type="term" value="F:dTDP-4-dehydrorhamnose reductase activity"/>
    <property type="evidence" value="ECO:0007669"/>
    <property type="project" value="UniProtKB-EC"/>
</dbReference>
<dbReference type="InterPro" id="IPR036291">
    <property type="entry name" value="NAD(P)-bd_dom_sf"/>
</dbReference>
<evidence type="ECO:0000256" key="6">
    <source>
        <dbReference type="RuleBase" id="RU364082"/>
    </source>
</evidence>
<dbReference type="EMBL" id="FMYP01000020">
    <property type="protein sequence ID" value="SDC19276.1"/>
    <property type="molecule type" value="Genomic_DNA"/>
</dbReference>
<evidence type="ECO:0000256" key="1">
    <source>
        <dbReference type="ARBA" id="ARBA00004781"/>
    </source>
</evidence>
<dbReference type="AlphaFoldDB" id="A0A1G6JMU0"/>
<dbReference type="InterPro" id="IPR005913">
    <property type="entry name" value="dTDP_dehydrorham_reduct"/>
</dbReference>
<dbReference type="UniPathway" id="UPA00124"/>
<evidence type="ECO:0000313" key="9">
    <source>
        <dbReference type="Proteomes" id="UP000199452"/>
    </source>
</evidence>
<comment type="pathway">
    <text evidence="1 6">Carbohydrate biosynthesis; dTDP-L-rhamnose biosynthesis.</text>
</comment>
<evidence type="ECO:0000256" key="2">
    <source>
        <dbReference type="ARBA" id="ARBA00010944"/>
    </source>
</evidence>
<comment type="catalytic activity">
    <reaction evidence="5">
        <text>dTDP-beta-L-rhamnose + NADP(+) = dTDP-4-dehydro-beta-L-rhamnose + NADPH + H(+)</text>
        <dbReference type="Rhea" id="RHEA:21796"/>
        <dbReference type="ChEBI" id="CHEBI:15378"/>
        <dbReference type="ChEBI" id="CHEBI:57510"/>
        <dbReference type="ChEBI" id="CHEBI:57783"/>
        <dbReference type="ChEBI" id="CHEBI:58349"/>
        <dbReference type="ChEBI" id="CHEBI:62830"/>
        <dbReference type="EC" id="1.1.1.133"/>
    </reaction>
</comment>
<evidence type="ECO:0000256" key="5">
    <source>
        <dbReference type="ARBA" id="ARBA00048200"/>
    </source>
</evidence>
<dbReference type="PANTHER" id="PTHR10491:SF4">
    <property type="entry name" value="METHIONINE ADENOSYLTRANSFERASE 2 SUBUNIT BETA"/>
    <property type="match status" value="1"/>
</dbReference>
<keyword evidence="6" id="KW-0521">NADP</keyword>
<accession>A0A1G6JMU0</accession>
<dbReference type="GO" id="GO:0005829">
    <property type="term" value="C:cytosol"/>
    <property type="evidence" value="ECO:0007669"/>
    <property type="project" value="TreeGrafter"/>
</dbReference>
<evidence type="ECO:0000259" key="7">
    <source>
        <dbReference type="Pfam" id="PF04321"/>
    </source>
</evidence>
<dbReference type="GO" id="GO:0019305">
    <property type="term" value="P:dTDP-rhamnose biosynthetic process"/>
    <property type="evidence" value="ECO:0007669"/>
    <property type="project" value="UniProtKB-UniPathway"/>
</dbReference>
<organism evidence="8 9">
    <name type="scientific">Williamwhitmania taraxaci</name>
    <dbReference type="NCBI Taxonomy" id="1640674"/>
    <lineage>
        <taxon>Bacteria</taxon>
        <taxon>Pseudomonadati</taxon>
        <taxon>Bacteroidota</taxon>
        <taxon>Bacteroidia</taxon>
        <taxon>Bacteroidales</taxon>
        <taxon>Williamwhitmaniaceae</taxon>
        <taxon>Williamwhitmania</taxon>
    </lineage>
</organism>
<sequence length="284" mass="31635">MLHGKGEKDVFLCSSSENRLNHLAYPFSNVDITKREELRRLFLKVRPDIVFNTAAIASPDVCVMNKELALLVNVDGARNIAELSTLYGAHLVHFSTDFVFNGCKPYLTEEDAPDPVNYYGFTKWESEKVVNAYADSYAIVRTVSVYGFLATLTRSNFILRVKAALEAGKEYRVPNDQFRTPTLVEDLANISIKIGIEGHSGLFHIAGQEGLTNYEFAIQAASVFCLDPQLIIPVSSFEMDEKAVRPLNTGFDISKARTILGYSPTTLLDGLMLVKSQIDKHIIC</sequence>